<dbReference type="Pfam" id="PF01590">
    <property type="entry name" value="GAF"/>
    <property type="match status" value="1"/>
</dbReference>
<dbReference type="SUPFAM" id="SSF55781">
    <property type="entry name" value="GAF domain-like"/>
    <property type="match status" value="1"/>
</dbReference>
<dbReference type="Proteomes" id="UP000182517">
    <property type="component" value="Chromosome"/>
</dbReference>
<dbReference type="SUPFAM" id="SSF141371">
    <property type="entry name" value="PilZ domain-like"/>
    <property type="match status" value="1"/>
</dbReference>
<dbReference type="SUPFAM" id="SSF109604">
    <property type="entry name" value="HD-domain/PDEase-like"/>
    <property type="match status" value="1"/>
</dbReference>
<dbReference type="Pfam" id="PF13487">
    <property type="entry name" value="HD_5"/>
    <property type="match status" value="1"/>
</dbReference>
<name>A0A1L3GNU6_9BACT</name>
<protein>
    <recommendedName>
        <fullName evidence="1">HD-GYP domain-containing protein</fullName>
    </recommendedName>
</protein>
<dbReference type="InterPro" id="IPR003607">
    <property type="entry name" value="HD/PDEase_dom"/>
</dbReference>
<dbReference type="EMBL" id="CP015519">
    <property type="protein sequence ID" value="APG27555.1"/>
    <property type="molecule type" value="Genomic_DNA"/>
</dbReference>
<feature type="domain" description="HD-GYP" evidence="1">
    <location>
        <begin position="196"/>
        <end position="394"/>
    </location>
</feature>
<dbReference type="CDD" id="cd00077">
    <property type="entry name" value="HDc"/>
    <property type="match status" value="1"/>
</dbReference>
<dbReference type="InterPro" id="IPR009875">
    <property type="entry name" value="PilZ_domain"/>
</dbReference>
<dbReference type="InterPro" id="IPR003018">
    <property type="entry name" value="GAF"/>
</dbReference>
<dbReference type="PANTHER" id="PTHR43155">
    <property type="entry name" value="CYCLIC DI-GMP PHOSPHODIESTERASE PA4108-RELATED"/>
    <property type="match status" value="1"/>
</dbReference>
<dbReference type="KEGG" id="pef:A7E78_06700"/>
<evidence type="ECO:0000313" key="2">
    <source>
        <dbReference type="EMBL" id="APG27555.1"/>
    </source>
</evidence>
<dbReference type="PROSITE" id="PS51832">
    <property type="entry name" value="HD_GYP"/>
    <property type="match status" value="1"/>
</dbReference>
<dbReference type="STRING" id="1842532.A7E78_06700"/>
<evidence type="ECO:0000259" key="1">
    <source>
        <dbReference type="PROSITE" id="PS51832"/>
    </source>
</evidence>
<dbReference type="Gene3D" id="1.10.3210.10">
    <property type="entry name" value="Hypothetical protein af1432"/>
    <property type="match status" value="1"/>
</dbReference>
<keyword evidence="3" id="KW-1185">Reference proteome</keyword>
<sequence length="518" mass="58201">MDQVNRNYNNALMANEIGQAISNKANFKHLEQSIDSESNIDGILKDVIQILQKRLDYDRGFILLATPDRCKLAFRAGYGYSEKHQDLLRGTAFNLDNPQSKGMFVVSFHNQEPFLINDLSELKGSLSPRSLNLAKALGVQSFICCPIICDGEAIGILAVDNIRSKRPLVHSDLTLLMGIAPVIGISIRNADLLNARRKQFHSILQALAKSIDARDPMTAGHSEKVTDYALGICQELEQPKDFCEMIRVASLLHDYGKIAVPDAILKKPGRLSSDEYQIVKTHSQKTREILDQINFEGIYRCVPEVAAAHHEKLNGTGYPNGLKGDQIPLGSKIIAVADFFEAITAKRHYRDPMPLKVAFQVLREESGKHFEEEIIEALIRHFEKNHIQDFKDRWKNLEIPERKSLRVPCKTPVSYIMDGTRVAGTSADISAKGIFVESERNMNEGEKIQLSFTLPNFESEMYETSGRVAWINHKGMPRKRGLPMGFGVEFLDLNKRTFDAVLSYVIANHLPALTNQPC</sequence>
<dbReference type="InterPro" id="IPR029016">
    <property type="entry name" value="GAF-like_dom_sf"/>
</dbReference>
<dbReference type="InterPro" id="IPR037522">
    <property type="entry name" value="HD_GYP_dom"/>
</dbReference>
<dbReference type="Gene3D" id="2.40.10.220">
    <property type="entry name" value="predicted glycosyltransferase like domains"/>
    <property type="match status" value="1"/>
</dbReference>
<gene>
    <name evidence="2" type="ORF">A7E78_06700</name>
</gene>
<reference evidence="2 3" key="1">
    <citation type="journal article" date="2017" name="Genome Announc.">
        <title>Complete Genome Sequences of Two Acetylene-Fermenting Pelobacter acetylenicus Strains.</title>
        <authorList>
            <person name="Sutton J.M."/>
            <person name="Baesman S.M."/>
            <person name="Fierst J.L."/>
            <person name="Poret-Peterson A.T."/>
            <person name="Oremland R.S."/>
            <person name="Dunlap D.S."/>
            <person name="Akob D.M."/>
        </authorList>
    </citation>
    <scope>NUCLEOTIDE SEQUENCE [LARGE SCALE GENOMIC DNA]</scope>
    <source>
        <strain evidence="2 3">SFB93</strain>
    </source>
</reference>
<evidence type="ECO:0000313" key="3">
    <source>
        <dbReference type="Proteomes" id="UP000182517"/>
    </source>
</evidence>
<accession>A0A1L3GNU6</accession>
<organism evidence="2 3">
    <name type="scientific">Syntrophotalea acetylenivorans</name>
    <dbReference type="NCBI Taxonomy" id="1842532"/>
    <lineage>
        <taxon>Bacteria</taxon>
        <taxon>Pseudomonadati</taxon>
        <taxon>Thermodesulfobacteriota</taxon>
        <taxon>Desulfuromonadia</taxon>
        <taxon>Desulfuromonadales</taxon>
        <taxon>Syntrophotaleaceae</taxon>
        <taxon>Syntrophotalea</taxon>
    </lineage>
</organism>
<dbReference type="SMART" id="SM00471">
    <property type="entry name" value="HDc"/>
    <property type="match status" value="1"/>
</dbReference>
<dbReference type="SMART" id="SM00065">
    <property type="entry name" value="GAF"/>
    <property type="match status" value="1"/>
</dbReference>
<dbReference type="Gene3D" id="3.30.450.40">
    <property type="match status" value="1"/>
</dbReference>
<dbReference type="PANTHER" id="PTHR43155:SF2">
    <property type="entry name" value="CYCLIC DI-GMP PHOSPHODIESTERASE PA4108"/>
    <property type="match status" value="1"/>
</dbReference>
<dbReference type="AlphaFoldDB" id="A0A1L3GNU6"/>
<proteinExistence type="predicted"/>
<dbReference type="GO" id="GO:0035438">
    <property type="term" value="F:cyclic-di-GMP binding"/>
    <property type="evidence" value="ECO:0007669"/>
    <property type="project" value="InterPro"/>
</dbReference>
<dbReference type="Pfam" id="PF07238">
    <property type="entry name" value="PilZ"/>
    <property type="match status" value="1"/>
</dbReference>